<protein>
    <submittedName>
        <fullName evidence="1">Phospholipase D family protein</fullName>
    </submittedName>
</protein>
<reference evidence="1" key="2">
    <citation type="submission" date="2021-06" db="EMBL/GenBank/DDBJ databases">
        <authorList>
            <person name="Rogers T.H."/>
            <person name="Ramsay J.P."/>
            <person name="Wang P."/>
            <person name="Terpolilli J."/>
        </authorList>
    </citation>
    <scope>NUCLEOTIDE SEQUENCE</scope>
    <source>
        <strain evidence="1">WSM5005</strain>
        <plasmid evidence="1">pl3WSM5005</plasmid>
    </source>
</reference>
<evidence type="ECO:0000313" key="1">
    <source>
        <dbReference type="EMBL" id="APA90297.1"/>
    </source>
</evidence>
<name>A0ACA8AX44_9BURK</name>
<accession>A0ACA8AX44</accession>
<keyword evidence="2" id="KW-1185">Reference proteome</keyword>
<keyword evidence="1" id="KW-0614">Plasmid</keyword>
<sequence>MRFGSLSKSVAALVIAAVATYCGPAGATEAVSIEVGFTPGGSAEALVLKTLNSSRQSIRLIGYSFTSPEVVEALIDAKRRGVDVAVAVDFKSNLEEDRTGRGRAALGALVNAGIPTRVVSAFPITHDKYFIVDGKTVETGSFNYTRSAARRNAENAVVLTGDLELVRAYLKNWQYVYSQGEDYRPR</sequence>
<dbReference type="EMBL" id="CP017564">
    <property type="protein sequence ID" value="APA90297.1"/>
    <property type="molecule type" value="Genomic_DNA"/>
</dbReference>
<gene>
    <name evidence="1" type="ORF">BJG93_34870</name>
</gene>
<geneLocation type="plasmid" evidence="1 2">
    <name>pl3WSM5005</name>
</geneLocation>
<dbReference type="Proteomes" id="UP000179860">
    <property type="component" value="Plasmid pl3WSM5005"/>
</dbReference>
<reference evidence="1" key="1">
    <citation type="submission" date="2016-09" db="EMBL/GenBank/DDBJ databases">
        <title>The Complete Genome of Burkholderia sprentiae wsm5005.</title>
        <authorList>
            <person name="De Meyer S."/>
            <person name="Wang P."/>
            <person name="Terpolilli J."/>
        </authorList>
    </citation>
    <scope>NUCLEOTIDE SEQUENCE</scope>
    <source>
        <strain evidence="1">WSM5005</strain>
        <plasmid evidence="1">pl3WSM5005</plasmid>
    </source>
</reference>
<organism evidence="1 2">
    <name type="scientific">Paraburkholderia sprentiae WSM5005</name>
    <dbReference type="NCBI Taxonomy" id="754502"/>
    <lineage>
        <taxon>Bacteria</taxon>
        <taxon>Pseudomonadati</taxon>
        <taxon>Pseudomonadota</taxon>
        <taxon>Betaproteobacteria</taxon>
        <taxon>Burkholderiales</taxon>
        <taxon>Burkholderiaceae</taxon>
        <taxon>Paraburkholderia</taxon>
    </lineage>
</organism>
<evidence type="ECO:0000313" key="2">
    <source>
        <dbReference type="Proteomes" id="UP000179860"/>
    </source>
</evidence>
<proteinExistence type="predicted"/>